<dbReference type="InterPro" id="IPR005828">
    <property type="entry name" value="MFS_sugar_transport-like"/>
</dbReference>
<dbReference type="InterPro" id="IPR036259">
    <property type="entry name" value="MFS_trans_sf"/>
</dbReference>
<reference evidence="8 9" key="1">
    <citation type="submission" date="2024-08" db="EMBL/GenBank/DDBJ databases">
        <title>Gnathostoma spinigerum genome.</title>
        <authorList>
            <person name="Gonzalez-Bertolin B."/>
            <person name="Monzon S."/>
            <person name="Zaballos A."/>
            <person name="Jimenez P."/>
            <person name="Dekumyoy P."/>
            <person name="Varona S."/>
            <person name="Cuesta I."/>
            <person name="Sumanam S."/>
            <person name="Adisakwattana P."/>
            <person name="Gasser R.B."/>
            <person name="Hernandez-Gonzalez A."/>
            <person name="Young N.D."/>
            <person name="Perteguer M.J."/>
        </authorList>
    </citation>
    <scope>NUCLEOTIDE SEQUENCE [LARGE SCALE GENOMIC DNA]</scope>
    <source>
        <strain evidence="8">AL3</strain>
        <tissue evidence="8">Liver</tissue>
    </source>
</reference>
<dbReference type="AlphaFoldDB" id="A0ABD6ESM6"/>
<proteinExistence type="predicted"/>
<keyword evidence="3 6" id="KW-1133">Transmembrane helix</keyword>
<evidence type="ECO:0000256" key="6">
    <source>
        <dbReference type="SAM" id="Phobius"/>
    </source>
</evidence>
<feature type="transmembrane region" description="Helical" evidence="6">
    <location>
        <begin position="185"/>
        <end position="207"/>
    </location>
</feature>
<feature type="domain" description="Major facilitator superfamily (MFS) profile" evidence="7">
    <location>
        <begin position="74"/>
        <end position="372"/>
    </location>
</feature>
<evidence type="ECO:0000256" key="3">
    <source>
        <dbReference type="ARBA" id="ARBA00022989"/>
    </source>
</evidence>
<evidence type="ECO:0000256" key="4">
    <source>
        <dbReference type="ARBA" id="ARBA00023136"/>
    </source>
</evidence>
<protein>
    <recommendedName>
        <fullName evidence="7">Major facilitator superfamily (MFS) profile domain-containing protein</fullName>
    </recommendedName>
</protein>
<dbReference type="SUPFAM" id="SSF103473">
    <property type="entry name" value="MFS general substrate transporter"/>
    <property type="match status" value="1"/>
</dbReference>
<dbReference type="Proteomes" id="UP001608902">
    <property type="component" value="Unassembled WGS sequence"/>
</dbReference>
<evidence type="ECO:0000259" key="7">
    <source>
        <dbReference type="PROSITE" id="PS50850"/>
    </source>
</evidence>
<dbReference type="GO" id="GO:0016020">
    <property type="term" value="C:membrane"/>
    <property type="evidence" value="ECO:0007669"/>
    <property type="project" value="UniProtKB-SubCell"/>
</dbReference>
<comment type="caution">
    <text evidence="8">The sequence shown here is derived from an EMBL/GenBank/DDBJ whole genome shotgun (WGS) entry which is preliminary data.</text>
</comment>
<dbReference type="InterPro" id="IPR020846">
    <property type="entry name" value="MFS_dom"/>
</dbReference>
<evidence type="ECO:0000313" key="8">
    <source>
        <dbReference type="EMBL" id="MFH4979682.1"/>
    </source>
</evidence>
<dbReference type="Pfam" id="PF00083">
    <property type="entry name" value="Sugar_tr"/>
    <property type="match status" value="1"/>
</dbReference>
<keyword evidence="9" id="KW-1185">Reference proteome</keyword>
<feature type="transmembrane region" description="Helical" evidence="6">
    <location>
        <begin position="213"/>
        <end position="230"/>
    </location>
</feature>
<dbReference type="PROSITE" id="PS50850">
    <property type="entry name" value="MFS"/>
    <property type="match status" value="1"/>
</dbReference>
<gene>
    <name evidence="8" type="ORF">AB6A40_006391</name>
</gene>
<dbReference type="PANTHER" id="PTHR24064">
    <property type="entry name" value="SOLUTE CARRIER FAMILY 22 MEMBER"/>
    <property type="match status" value="1"/>
</dbReference>
<dbReference type="EMBL" id="JBGFUD010004513">
    <property type="protein sequence ID" value="MFH4979682.1"/>
    <property type="molecule type" value="Genomic_DNA"/>
</dbReference>
<accession>A0ABD6ESM6</accession>
<feature type="transmembrane region" description="Helical" evidence="6">
    <location>
        <begin position="63"/>
        <end position="84"/>
    </location>
</feature>
<name>A0ABD6ESM6_9BILA</name>
<sequence>MGTTSTENNGNSDMKQKSGEAEMSPSSKSKTDSSYNTTSSKSKSDREVPEKNNLNDFFGLGKYTAYVCLSYEIMLLAITFNLIFMTYGGAMTKVVGCGTERFENVNNFSQADFDKERCRLYNKLSESPGCTPMVEYEFYSVSTEFGIYCSEKARIKTSTSIQMAGLMAGAMLFGIISDKVGRKMALVIGFAGMSLLSILASFAWGILTFTAGRTLAMIFCGGVHCVSYCFMMESLPKKHRLWIITVVNISPNYILYATFAYLSHDWRTLSRVGGAIGICACISLLFDQETTVWMLNKEYYDSAQKSMETISRWDGKNTPERIGEIKRVIGKERDRVEKKKAEAGGARKKYYIYHLFTSWKLAVYAIFFAYSL</sequence>
<dbReference type="Gene3D" id="1.20.1250.20">
    <property type="entry name" value="MFS general substrate transporter like domains"/>
    <property type="match status" value="1"/>
</dbReference>
<comment type="subcellular location">
    <subcellularLocation>
        <location evidence="1">Membrane</location>
        <topology evidence="1">Multi-pass membrane protein</topology>
    </subcellularLocation>
</comment>
<feature type="compositionally biased region" description="Polar residues" evidence="5">
    <location>
        <begin position="1"/>
        <end position="13"/>
    </location>
</feature>
<evidence type="ECO:0000256" key="2">
    <source>
        <dbReference type="ARBA" id="ARBA00022692"/>
    </source>
</evidence>
<keyword evidence="2 6" id="KW-0812">Transmembrane</keyword>
<organism evidence="8 9">
    <name type="scientific">Gnathostoma spinigerum</name>
    <dbReference type="NCBI Taxonomy" id="75299"/>
    <lineage>
        <taxon>Eukaryota</taxon>
        <taxon>Metazoa</taxon>
        <taxon>Ecdysozoa</taxon>
        <taxon>Nematoda</taxon>
        <taxon>Chromadorea</taxon>
        <taxon>Rhabditida</taxon>
        <taxon>Spirurina</taxon>
        <taxon>Gnathostomatomorpha</taxon>
        <taxon>Gnathostomatoidea</taxon>
        <taxon>Gnathostomatidae</taxon>
        <taxon>Gnathostoma</taxon>
    </lineage>
</organism>
<feature type="transmembrane region" description="Helical" evidence="6">
    <location>
        <begin position="350"/>
        <end position="370"/>
    </location>
</feature>
<feature type="compositionally biased region" description="Low complexity" evidence="5">
    <location>
        <begin position="24"/>
        <end position="41"/>
    </location>
</feature>
<feature type="region of interest" description="Disordered" evidence="5">
    <location>
        <begin position="1"/>
        <end position="49"/>
    </location>
</feature>
<evidence type="ECO:0000256" key="1">
    <source>
        <dbReference type="ARBA" id="ARBA00004141"/>
    </source>
</evidence>
<feature type="transmembrane region" description="Helical" evidence="6">
    <location>
        <begin position="242"/>
        <end position="262"/>
    </location>
</feature>
<keyword evidence="4 6" id="KW-0472">Membrane</keyword>
<evidence type="ECO:0000256" key="5">
    <source>
        <dbReference type="SAM" id="MobiDB-lite"/>
    </source>
</evidence>
<evidence type="ECO:0000313" key="9">
    <source>
        <dbReference type="Proteomes" id="UP001608902"/>
    </source>
</evidence>